<keyword evidence="3" id="KW-1185">Reference proteome</keyword>
<name>A0ABR6BBC0_9PSEU</name>
<sequence length="937" mass="102229">MGDNSQELFSDPPTSNEMPVFNGVTELVDLVEQLTRRPKWGDTPSEPVSRRESRVRRGLPLLCLIRTQPHDGLLPALGDKLATASPSRIPHAYLRLNEEFGTGTRTRLTDHDPLDHADVEVLRALLLAVAAELSRSVNSRWGRFRFPALFLMTGLMEQDLDELAEPGERTSKLRSWLRQRDITSRLENSLGAATSVPSDGPTWLGWVARALRLLPPLLFAAKVTGRAPGLSGIYRWFLRQPYLSPQIPGDFIGFAERLTAGEWAREDPEQVARLLVNALLEDLRRSYRWRPWQLRGKRRSTYTALLLDNITRANGGYTLLRMINSVRNEIGRFDPLLVISASRKVPPSAVEPGDHTHKPVVYNADKAAVGHGHWRDSLANDRRARRSTAWYLRVLVPGAPTGEQVEELRQTFRPRERYVVPPAPWLVSRTTRVLLVVALAASAAVGAWQWTDHRCGDWGALPWYSLGLTRTVDGCAGVTDGSADIFEPTSGPLQFRQVLDAVLANNREAVQLHADHPDWPYLTLVNMQAFTAADDKADSLTAQREGLEGVAVAQRAQLTTASRTEPIVRVLIANAGRNMLQGPAVAAQLGRMAVSDPSIGGVVGLDMSSKPTQDTIDALTTAGLPMVASTLSADSLVDKNPLYFQVAPQNRREAAFAAEFARNTGAVPHGPGTKVRVYYTADPQDTYSTNLADDVATAFTDRNFVVDKVQYDPAGKDGKPANAAGRDTCGFRGIVYFAGRGVPDFQDFLNGAQQCEVTATYLAGDDVTRYVADTAKRQANKAVPFYYVSFSVANESKAAAGAPEGTNGTTFGLSDQFGFESPDNLASRSLDGHAALSFDATRVLISAARYLAQHDIPITPAGLWREIGLINRATDLADQGNTALAGVTGDIDFGGSLTHHVPQNKAIAMLRVVSGEVVSKVVAACPAEKWCPQDNGR</sequence>
<dbReference type="Proteomes" id="UP000517916">
    <property type="component" value="Unassembled WGS sequence"/>
</dbReference>
<proteinExistence type="predicted"/>
<dbReference type="CDD" id="cd06268">
    <property type="entry name" value="PBP1_ABC_transporter_LIVBP-like"/>
    <property type="match status" value="1"/>
</dbReference>
<dbReference type="SUPFAM" id="SSF53822">
    <property type="entry name" value="Periplasmic binding protein-like I"/>
    <property type="match status" value="1"/>
</dbReference>
<evidence type="ECO:0008006" key="4">
    <source>
        <dbReference type="Google" id="ProtNLM"/>
    </source>
</evidence>
<dbReference type="EMBL" id="JACJID010000001">
    <property type="protein sequence ID" value="MBA8924132.1"/>
    <property type="molecule type" value="Genomic_DNA"/>
</dbReference>
<protein>
    <recommendedName>
        <fullName evidence="4">ABC-type branched-chain amino acid transport system, substrate-binding protein</fullName>
    </recommendedName>
</protein>
<evidence type="ECO:0000313" key="3">
    <source>
        <dbReference type="Proteomes" id="UP000517916"/>
    </source>
</evidence>
<feature type="compositionally biased region" description="Polar residues" evidence="1">
    <location>
        <begin position="1"/>
        <end position="17"/>
    </location>
</feature>
<gene>
    <name evidence="2" type="ORF">BC739_001329</name>
</gene>
<feature type="region of interest" description="Disordered" evidence="1">
    <location>
        <begin position="1"/>
        <end position="20"/>
    </location>
</feature>
<dbReference type="RefSeq" id="WP_025358214.1">
    <property type="nucleotide sequence ID" value="NZ_BAAABQ010000079.1"/>
</dbReference>
<evidence type="ECO:0000256" key="1">
    <source>
        <dbReference type="SAM" id="MobiDB-lite"/>
    </source>
</evidence>
<accession>A0ABR6BBC0</accession>
<dbReference type="Gene3D" id="3.40.50.2300">
    <property type="match status" value="2"/>
</dbReference>
<dbReference type="InterPro" id="IPR028082">
    <property type="entry name" value="Peripla_BP_I"/>
</dbReference>
<evidence type="ECO:0000313" key="2">
    <source>
        <dbReference type="EMBL" id="MBA8924132.1"/>
    </source>
</evidence>
<reference evidence="2 3" key="1">
    <citation type="submission" date="2020-08" db="EMBL/GenBank/DDBJ databases">
        <title>Genomic Encyclopedia of Archaeal and Bacterial Type Strains, Phase II (KMG-II): from individual species to whole genera.</title>
        <authorList>
            <person name="Goeker M."/>
        </authorList>
    </citation>
    <scope>NUCLEOTIDE SEQUENCE [LARGE SCALE GENOMIC DNA]</scope>
    <source>
        <strain evidence="2 3">DSM 43850</strain>
    </source>
</reference>
<comment type="caution">
    <text evidence="2">The sequence shown here is derived from an EMBL/GenBank/DDBJ whole genome shotgun (WGS) entry which is preliminary data.</text>
</comment>
<organism evidence="2 3">
    <name type="scientific">Kutzneria viridogrisea</name>
    <dbReference type="NCBI Taxonomy" id="47990"/>
    <lineage>
        <taxon>Bacteria</taxon>
        <taxon>Bacillati</taxon>
        <taxon>Actinomycetota</taxon>
        <taxon>Actinomycetes</taxon>
        <taxon>Pseudonocardiales</taxon>
        <taxon>Pseudonocardiaceae</taxon>
        <taxon>Kutzneria</taxon>
    </lineage>
</organism>